<reference evidence="2 3" key="1">
    <citation type="submission" date="2023-07" db="EMBL/GenBank/DDBJ databases">
        <title>Sequencing the genomes of 1000 actinobacteria strains.</title>
        <authorList>
            <person name="Klenk H.-P."/>
        </authorList>
    </citation>
    <scope>NUCLEOTIDE SEQUENCE [LARGE SCALE GENOMIC DNA]</scope>
    <source>
        <strain evidence="2 3">DSM 41600</strain>
    </source>
</reference>
<protein>
    <recommendedName>
        <fullName evidence="1">Restriction endonuclease type IV Mrr domain-containing protein</fullName>
    </recommendedName>
</protein>
<sequence>MNQGKEWEEYQIRVSKILSEFGFATKVEEVIEGARGRHEIDVTARIRYAGIDQLWVVECKKWKRPVPKERVLAFSSIVDDVGADRGLIFAEGGFQAGAVHASRNSSITLTNLTDFVSNSANELSSIKVSDLIRRITGLENKFHSIWDLDAAEQNRVNSRYVGPKSFGLKQPIAVMACLGMLKDSLEAASFDRWPVPYRPLDQAEDYSNGLIDVKNWDGLLFVAEKTLETCDRIYDHMTGDGNSHIRLQGLQPPELTNLLAAIRKIPSD</sequence>
<dbReference type="SUPFAM" id="SSF52980">
    <property type="entry name" value="Restriction endonuclease-like"/>
    <property type="match status" value="1"/>
</dbReference>
<dbReference type="Proteomes" id="UP001234880">
    <property type="component" value="Unassembled WGS sequence"/>
</dbReference>
<accession>A0ABT9KHT6</accession>
<dbReference type="RefSeq" id="WP_307109949.1">
    <property type="nucleotide sequence ID" value="NZ_JAURUE010000001.1"/>
</dbReference>
<evidence type="ECO:0000259" key="1">
    <source>
        <dbReference type="Pfam" id="PF04471"/>
    </source>
</evidence>
<dbReference type="InterPro" id="IPR007560">
    <property type="entry name" value="Restrct_endonuc_IV_Mrr"/>
</dbReference>
<dbReference type="Pfam" id="PF04471">
    <property type="entry name" value="Mrr_cat"/>
    <property type="match status" value="1"/>
</dbReference>
<comment type="caution">
    <text evidence="2">The sequence shown here is derived from an EMBL/GenBank/DDBJ whole genome shotgun (WGS) entry which is preliminary data.</text>
</comment>
<dbReference type="InterPro" id="IPR011856">
    <property type="entry name" value="tRNA_endonuc-like_dom_sf"/>
</dbReference>
<dbReference type="Gene3D" id="3.40.1350.10">
    <property type="match status" value="1"/>
</dbReference>
<dbReference type="EMBL" id="JAURUE010000001">
    <property type="protein sequence ID" value="MDP9607988.1"/>
    <property type="molecule type" value="Genomic_DNA"/>
</dbReference>
<evidence type="ECO:0000313" key="3">
    <source>
        <dbReference type="Proteomes" id="UP001234880"/>
    </source>
</evidence>
<dbReference type="InterPro" id="IPR011335">
    <property type="entry name" value="Restrct_endonuc-II-like"/>
</dbReference>
<keyword evidence="3" id="KW-1185">Reference proteome</keyword>
<organism evidence="2 3">
    <name type="scientific">Streptomyces demainii</name>
    <dbReference type="NCBI Taxonomy" id="588122"/>
    <lineage>
        <taxon>Bacteria</taxon>
        <taxon>Bacillati</taxon>
        <taxon>Actinomycetota</taxon>
        <taxon>Actinomycetes</taxon>
        <taxon>Kitasatosporales</taxon>
        <taxon>Streptomycetaceae</taxon>
        <taxon>Streptomyces</taxon>
    </lineage>
</organism>
<name>A0ABT9KHT6_9ACTN</name>
<gene>
    <name evidence="2" type="ORF">JOF35_000265</name>
</gene>
<proteinExistence type="predicted"/>
<feature type="domain" description="Restriction endonuclease type IV Mrr" evidence="1">
    <location>
        <begin position="6"/>
        <end position="116"/>
    </location>
</feature>
<evidence type="ECO:0000313" key="2">
    <source>
        <dbReference type="EMBL" id="MDP9607988.1"/>
    </source>
</evidence>